<name>A0A8S3Z4I3_9EUPU</name>
<dbReference type="EMBL" id="CAJHNH020001125">
    <property type="protein sequence ID" value="CAG5121626.1"/>
    <property type="molecule type" value="Genomic_DNA"/>
</dbReference>
<dbReference type="SUPFAM" id="SSF56994">
    <property type="entry name" value="Insulin-like"/>
    <property type="match status" value="1"/>
</dbReference>
<accession>A0A8S3Z4I3</accession>
<proteinExistence type="predicted"/>
<gene>
    <name evidence="1" type="ORF">CUNI_LOCUS7184</name>
</gene>
<comment type="caution">
    <text evidence="1">The sequence shown here is derived from an EMBL/GenBank/DDBJ whole genome shotgun (WGS) entry which is preliminary data.</text>
</comment>
<protein>
    <submittedName>
        <fullName evidence="1">Uncharacterized protein</fullName>
    </submittedName>
</protein>
<dbReference type="OrthoDB" id="10044229at2759"/>
<evidence type="ECO:0000313" key="1">
    <source>
        <dbReference type="EMBL" id="CAG5121626.1"/>
    </source>
</evidence>
<reference evidence="1" key="1">
    <citation type="submission" date="2021-04" db="EMBL/GenBank/DDBJ databases">
        <authorList>
            <consortium name="Molecular Ecology Group"/>
        </authorList>
    </citation>
    <scope>NUCLEOTIDE SEQUENCE</scope>
</reference>
<sequence length="193" mass="22840">MASCLIQGWVSARLDVKCLHGWMLTWLAVCLIQGWVSARLDVDMASCLFSQLSRPDMLTAWHTECHRRCRYQLTWTINLSCQFDPYRIPYRKRRAIDRPSNKNIIQDVESTEMRPWNKTTDLHPTFPNDLPEFMTRTSAASFLNSRRSRRHKRNAGIMEECCINKACSWEEFGEYCQRHPRSRKERDSVCVYN</sequence>
<keyword evidence="2" id="KW-1185">Reference proteome</keyword>
<dbReference type="InterPro" id="IPR036438">
    <property type="entry name" value="Insulin-like_sf"/>
</dbReference>
<dbReference type="AlphaFoldDB" id="A0A8S3Z4I3"/>
<dbReference type="Proteomes" id="UP000678393">
    <property type="component" value="Unassembled WGS sequence"/>
</dbReference>
<organism evidence="1 2">
    <name type="scientific">Candidula unifasciata</name>
    <dbReference type="NCBI Taxonomy" id="100452"/>
    <lineage>
        <taxon>Eukaryota</taxon>
        <taxon>Metazoa</taxon>
        <taxon>Spiralia</taxon>
        <taxon>Lophotrochozoa</taxon>
        <taxon>Mollusca</taxon>
        <taxon>Gastropoda</taxon>
        <taxon>Heterobranchia</taxon>
        <taxon>Euthyneura</taxon>
        <taxon>Panpulmonata</taxon>
        <taxon>Eupulmonata</taxon>
        <taxon>Stylommatophora</taxon>
        <taxon>Helicina</taxon>
        <taxon>Helicoidea</taxon>
        <taxon>Geomitridae</taxon>
        <taxon>Candidula</taxon>
    </lineage>
</organism>
<dbReference type="Gene3D" id="1.10.100.10">
    <property type="entry name" value="Insulin-like"/>
    <property type="match status" value="1"/>
</dbReference>
<evidence type="ECO:0000313" key="2">
    <source>
        <dbReference type="Proteomes" id="UP000678393"/>
    </source>
</evidence>